<keyword evidence="2 5" id="KW-0547">Nucleotide-binding</keyword>
<proteinExistence type="predicted"/>
<dbReference type="Pfam" id="PF00503">
    <property type="entry name" value="G-alpha"/>
    <property type="match status" value="1"/>
</dbReference>
<dbReference type="EMBL" id="JAAMPI010001741">
    <property type="protein sequence ID" value="KAF4624195.1"/>
    <property type="molecule type" value="Genomic_DNA"/>
</dbReference>
<keyword evidence="1" id="KW-0479">Metal-binding</keyword>
<evidence type="ECO:0000313" key="7">
    <source>
        <dbReference type="Proteomes" id="UP000566819"/>
    </source>
</evidence>
<dbReference type="GO" id="GO:0031683">
    <property type="term" value="F:G-protein beta/gamma-subunit complex binding"/>
    <property type="evidence" value="ECO:0007669"/>
    <property type="project" value="InterPro"/>
</dbReference>
<dbReference type="PANTHER" id="PTHR10218:SF302">
    <property type="entry name" value="GUANINE NUCLEOTIDE-BINDING PROTEIN ALPHA-5 SUBUNIT"/>
    <property type="match status" value="1"/>
</dbReference>
<dbReference type="AlphaFoldDB" id="A0A8H4VXQ2"/>
<dbReference type="GO" id="GO:0007188">
    <property type="term" value="P:adenylate cyclase-modulating G protein-coupled receptor signaling pathway"/>
    <property type="evidence" value="ECO:0007669"/>
    <property type="project" value="TreeGrafter"/>
</dbReference>
<dbReference type="InterPro" id="IPR027417">
    <property type="entry name" value="P-loop_NTPase"/>
</dbReference>
<dbReference type="GO" id="GO:0005737">
    <property type="term" value="C:cytoplasm"/>
    <property type="evidence" value="ECO:0007669"/>
    <property type="project" value="TreeGrafter"/>
</dbReference>
<dbReference type="GO" id="GO:0005834">
    <property type="term" value="C:heterotrimeric G-protein complex"/>
    <property type="evidence" value="ECO:0007669"/>
    <property type="project" value="TreeGrafter"/>
</dbReference>
<organism evidence="6 7">
    <name type="scientific">Cudoniella acicularis</name>
    <dbReference type="NCBI Taxonomy" id="354080"/>
    <lineage>
        <taxon>Eukaryota</taxon>
        <taxon>Fungi</taxon>
        <taxon>Dikarya</taxon>
        <taxon>Ascomycota</taxon>
        <taxon>Pezizomycotina</taxon>
        <taxon>Leotiomycetes</taxon>
        <taxon>Helotiales</taxon>
        <taxon>Tricladiaceae</taxon>
        <taxon>Cudoniella</taxon>
    </lineage>
</organism>
<evidence type="ECO:0000256" key="1">
    <source>
        <dbReference type="ARBA" id="ARBA00022723"/>
    </source>
</evidence>
<evidence type="ECO:0008006" key="8">
    <source>
        <dbReference type="Google" id="ProtNLM"/>
    </source>
</evidence>
<dbReference type="InterPro" id="IPR011025">
    <property type="entry name" value="GproteinA_insert"/>
</dbReference>
<evidence type="ECO:0000256" key="3">
    <source>
        <dbReference type="ARBA" id="ARBA00023134"/>
    </source>
</evidence>
<dbReference type="Proteomes" id="UP000566819">
    <property type="component" value="Unassembled WGS sequence"/>
</dbReference>
<dbReference type="GO" id="GO:0046872">
    <property type="term" value="F:metal ion binding"/>
    <property type="evidence" value="ECO:0007669"/>
    <property type="project" value="UniProtKB-KW"/>
</dbReference>
<comment type="caution">
    <text evidence="6">The sequence shown here is derived from an EMBL/GenBank/DDBJ whole genome shotgun (WGS) entry which is preliminary data.</text>
</comment>
<keyword evidence="4" id="KW-0807">Transducer</keyword>
<dbReference type="SUPFAM" id="SSF52540">
    <property type="entry name" value="P-loop containing nucleoside triphosphate hydrolases"/>
    <property type="match status" value="1"/>
</dbReference>
<dbReference type="OrthoDB" id="5817230at2759"/>
<dbReference type="Gene3D" id="3.40.50.300">
    <property type="entry name" value="P-loop containing nucleotide triphosphate hydrolases"/>
    <property type="match status" value="1"/>
</dbReference>
<dbReference type="Gene3D" id="1.10.400.10">
    <property type="entry name" value="GI Alpha 1, domain 2-like"/>
    <property type="match status" value="1"/>
</dbReference>
<dbReference type="SMART" id="SM00275">
    <property type="entry name" value="G_alpha"/>
    <property type="match status" value="1"/>
</dbReference>
<gene>
    <name evidence="6" type="ORF">G7Y89_g13977</name>
</gene>
<dbReference type="GO" id="GO:0001664">
    <property type="term" value="F:G protein-coupled receptor binding"/>
    <property type="evidence" value="ECO:0007669"/>
    <property type="project" value="TreeGrafter"/>
</dbReference>
<dbReference type="PANTHER" id="PTHR10218">
    <property type="entry name" value="GTP-BINDING PROTEIN ALPHA SUBUNIT"/>
    <property type="match status" value="1"/>
</dbReference>
<dbReference type="GO" id="GO:0005525">
    <property type="term" value="F:GTP binding"/>
    <property type="evidence" value="ECO:0007669"/>
    <property type="project" value="UniProtKB-KW"/>
</dbReference>
<dbReference type="PROSITE" id="PS51882">
    <property type="entry name" value="G_ALPHA"/>
    <property type="match status" value="1"/>
</dbReference>
<evidence type="ECO:0000313" key="6">
    <source>
        <dbReference type="EMBL" id="KAF4624195.1"/>
    </source>
</evidence>
<evidence type="ECO:0000256" key="4">
    <source>
        <dbReference type="ARBA" id="ARBA00023224"/>
    </source>
</evidence>
<evidence type="ECO:0000256" key="5">
    <source>
        <dbReference type="PIRSR" id="PIRSR601019-1"/>
    </source>
</evidence>
<dbReference type="SUPFAM" id="SSF47895">
    <property type="entry name" value="Transducin (alpha subunit), insertion domain"/>
    <property type="match status" value="1"/>
</dbReference>
<name>A0A8H4VXQ2_9HELO</name>
<accession>A0A8H4VXQ2</accession>
<evidence type="ECO:0000256" key="2">
    <source>
        <dbReference type="ARBA" id="ARBA00022741"/>
    </source>
</evidence>
<sequence>MADPVTVIGAVASVAGIVELLVKAVSTLHELRGRWKQAEFALTNLIAQLTALRAALDKLQEWVNADVEDLHHQLVMDLGESMTCCRMLAGKMNAEISDLHRMDGNGLDSQSKIKLVVKNGTLEELQKMAERQTSALTLLLTVCNCKAISDQRVLLEKSSTRKIFQRVRDDSSSLYVQRDSASLYSRCTDNLSKISKVFHFDRELFLSRVYEKALLSSMKDTVENLRRQQSEGNDEKKLQRDSKSEKYVYKVLLLGNEDCKEAFMDRVKMLKLLNPRPLTTKEREECRHLVRQKIWDILEFTNSLIQTSGVGIDETANIYANTISQEIKKVDRNMSVSVEAATAIRGLWTNPNVQLMLVARKGNEKQVFKSDSYFIDQIPRVVQEDYLPTNADLLNALPRLKGVEELKIKIKLNLKLISVFLSDIPPQLEQRERHLQFKTAHSVFYFVDISCYNQLGPENPAQNLLISSLATFNDMVNFQMSGLTKVSLIFLRGKVFAQKLKDFPFGDYFPEYAGGNNDEEASSYILTRFKQVIRRPATVKYEYIASFDTPSVQRLWNGIIADQYAGILREIGFL</sequence>
<reference evidence="6 7" key="1">
    <citation type="submission" date="2020-03" db="EMBL/GenBank/DDBJ databases">
        <title>Draft Genome Sequence of Cudoniella acicularis.</title>
        <authorList>
            <person name="Buettner E."/>
            <person name="Kellner H."/>
        </authorList>
    </citation>
    <scope>NUCLEOTIDE SEQUENCE [LARGE SCALE GENOMIC DNA]</scope>
    <source>
        <strain evidence="6 7">DSM 108380</strain>
    </source>
</reference>
<keyword evidence="3 5" id="KW-0342">GTP-binding</keyword>
<dbReference type="GO" id="GO:0003924">
    <property type="term" value="F:GTPase activity"/>
    <property type="evidence" value="ECO:0007669"/>
    <property type="project" value="InterPro"/>
</dbReference>
<keyword evidence="7" id="KW-1185">Reference proteome</keyword>
<feature type="binding site" evidence="5">
    <location>
        <begin position="423"/>
        <end position="427"/>
    </location>
    <ligand>
        <name>GTP</name>
        <dbReference type="ChEBI" id="CHEBI:37565"/>
    </ligand>
</feature>
<dbReference type="InterPro" id="IPR001019">
    <property type="entry name" value="Gprotein_alpha_su"/>
</dbReference>
<protein>
    <recommendedName>
        <fullName evidence="8">Fungal N-terminal domain-containing protein</fullName>
    </recommendedName>
</protein>